<feature type="compositionally biased region" description="Basic and acidic residues" evidence="1">
    <location>
        <begin position="29"/>
        <end position="44"/>
    </location>
</feature>
<accession>A0A813JR81</accession>
<reference evidence="2" key="1">
    <citation type="submission" date="2021-02" db="EMBL/GenBank/DDBJ databases">
        <authorList>
            <person name="Dougan E. K."/>
            <person name="Rhodes N."/>
            <person name="Thang M."/>
            <person name="Chan C."/>
        </authorList>
    </citation>
    <scope>NUCLEOTIDE SEQUENCE</scope>
</reference>
<dbReference type="Proteomes" id="UP000626109">
    <property type="component" value="Unassembled WGS sequence"/>
</dbReference>
<organism evidence="2 3">
    <name type="scientific">Polarella glacialis</name>
    <name type="common">Dinoflagellate</name>
    <dbReference type="NCBI Taxonomy" id="89957"/>
    <lineage>
        <taxon>Eukaryota</taxon>
        <taxon>Sar</taxon>
        <taxon>Alveolata</taxon>
        <taxon>Dinophyceae</taxon>
        <taxon>Suessiales</taxon>
        <taxon>Suessiaceae</taxon>
        <taxon>Polarella</taxon>
    </lineage>
</organism>
<sequence>MIPKLISGVPVEAELFWRYALSGTSREITGKLHNEGGTRTEQGSRRARPGLDSDQAACLHRMTRCSFGTRNLKRSNLEARAAMLRSSGGTWIAAFLLVNGKLCLEWRNGHVGFKWLQDVWD</sequence>
<evidence type="ECO:0000313" key="3">
    <source>
        <dbReference type="Proteomes" id="UP000626109"/>
    </source>
</evidence>
<comment type="caution">
    <text evidence="2">The sequence shown here is derived from an EMBL/GenBank/DDBJ whole genome shotgun (WGS) entry which is preliminary data.</text>
</comment>
<protein>
    <submittedName>
        <fullName evidence="2">Uncharacterized protein</fullName>
    </submittedName>
</protein>
<dbReference type="AlphaFoldDB" id="A0A813JR81"/>
<dbReference type="EMBL" id="CAJNNW010026161">
    <property type="protein sequence ID" value="CAE8683109.1"/>
    <property type="molecule type" value="Genomic_DNA"/>
</dbReference>
<name>A0A813JR81_POLGL</name>
<gene>
    <name evidence="2" type="ORF">PGLA2088_LOCUS23294</name>
</gene>
<feature type="region of interest" description="Disordered" evidence="1">
    <location>
        <begin position="29"/>
        <end position="50"/>
    </location>
</feature>
<proteinExistence type="predicted"/>
<evidence type="ECO:0000313" key="2">
    <source>
        <dbReference type="EMBL" id="CAE8683109.1"/>
    </source>
</evidence>
<evidence type="ECO:0000256" key="1">
    <source>
        <dbReference type="SAM" id="MobiDB-lite"/>
    </source>
</evidence>